<dbReference type="EMBL" id="JAAVJR010000006">
    <property type="protein sequence ID" value="NJW53556.1"/>
    <property type="molecule type" value="Genomic_DNA"/>
</dbReference>
<evidence type="ECO:0000313" key="1">
    <source>
        <dbReference type="EMBL" id="NJW53556.1"/>
    </source>
</evidence>
<name>A0ABX1CZ66_9FLAO</name>
<sequence>MIKITVERVLILFLLVILALRSCTGSATGNCDPTPAEVEIKREIITTIDSISNTTVKDQEPEKIPIIETPDRIERVEDPLKLPAKKRREVKEVYRYLDTTRLNGAIIFSEILSEGRILETNLVAEVDHQETTLTKTVIVKPEGFYISPGLDYSPLGGLEAVETTITYLKGNFGGSIGPYYNFRNIPFIPGVRAYDTGSLGLKIKIHIKL</sequence>
<protein>
    <submittedName>
        <fullName evidence="1">Uncharacterized protein</fullName>
    </submittedName>
</protein>
<accession>A0ABX1CZ66</accession>
<dbReference type="RefSeq" id="WP_168138662.1">
    <property type="nucleotide sequence ID" value="NZ_JAAVJR010000006.1"/>
</dbReference>
<reference evidence="1 2" key="1">
    <citation type="submission" date="2020-03" db="EMBL/GenBank/DDBJ databases">
        <title>Salinimicrobium sp. nov, isolated from SCS.</title>
        <authorList>
            <person name="Cao W.R."/>
        </authorList>
    </citation>
    <scope>NUCLEOTIDE SEQUENCE [LARGE SCALE GENOMIC DNA]</scope>
    <source>
        <strain evidence="2">J15B91</strain>
    </source>
</reference>
<comment type="caution">
    <text evidence="1">The sequence shown here is derived from an EMBL/GenBank/DDBJ whole genome shotgun (WGS) entry which is preliminary data.</text>
</comment>
<evidence type="ECO:0000313" key="2">
    <source>
        <dbReference type="Proteomes" id="UP000703674"/>
    </source>
</evidence>
<organism evidence="1 2">
    <name type="scientific">Salinimicrobium oceani</name>
    <dbReference type="NCBI Taxonomy" id="2722702"/>
    <lineage>
        <taxon>Bacteria</taxon>
        <taxon>Pseudomonadati</taxon>
        <taxon>Bacteroidota</taxon>
        <taxon>Flavobacteriia</taxon>
        <taxon>Flavobacteriales</taxon>
        <taxon>Flavobacteriaceae</taxon>
        <taxon>Salinimicrobium</taxon>
    </lineage>
</organism>
<dbReference type="Proteomes" id="UP000703674">
    <property type="component" value="Unassembled WGS sequence"/>
</dbReference>
<proteinExistence type="predicted"/>
<gene>
    <name evidence="1" type="ORF">HC175_11550</name>
</gene>
<keyword evidence="2" id="KW-1185">Reference proteome</keyword>